<sequence length="63" mass="7540">MQQKYHLYRKIKKITQTVAFGVTSQKEMLYNALALKRWNRHRFGNLREILSGIASKKTVRLYL</sequence>
<dbReference type="Proteomes" id="UP000057389">
    <property type="component" value="Unassembled WGS sequence"/>
</dbReference>
<evidence type="ECO:0000313" key="2">
    <source>
        <dbReference type="Proteomes" id="UP000057389"/>
    </source>
</evidence>
<comment type="caution">
    <text evidence="1">The sequence shown here is derived from an EMBL/GenBank/DDBJ whole genome shotgun (WGS) entry which is preliminary data.</text>
</comment>
<dbReference type="EMBL" id="LMXU01000022">
    <property type="protein sequence ID" value="KWU00466.1"/>
    <property type="molecule type" value="Genomic_DNA"/>
</dbReference>
<accession>A0A120DG79</accession>
<dbReference type="AlphaFoldDB" id="A0A120DG79"/>
<reference evidence="1 2" key="1">
    <citation type="submission" date="2015-11" db="EMBL/GenBank/DDBJ databases">
        <title>Draft WGS of Vibrio toranzoniae.</title>
        <authorList>
            <person name="Lasa A."/>
            <person name="Romalde J.L."/>
        </authorList>
    </citation>
    <scope>NUCLEOTIDE SEQUENCE [LARGE SCALE GENOMIC DNA]</scope>
    <source>
        <strain evidence="1 2">Vb 10.8</strain>
    </source>
</reference>
<evidence type="ECO:0000313" key="1">
    <source>
        <dbReference type="EMBL" id="KWU00466.1"/>
    </source>
</evidence>
<organism evidence="1 2">
    <name type="scientific">Vibrio toranzoniae</name>
    <dbReference type="NCBI Taxonomy" id="1194427"/>
    <lineage>
        <taxon>Bacteria</taxon>
        <taxon>Pseudomonadati</taxon>
        <taxon>Pseudomonadota</taxon>
        <taxon>Gammaproteobacteria</taxon>
        <taxon>Vibrionales</taxon>
        <taxon>Vibrionaceae</taxon>
        <taxon>Vibrio</taxon>
    </lineage>
</organism>
<name>A0A120DG79_9VIBR</name>
<proteinExistence type="predicted"/>
<protein>
    <submittedName>
        <fullName evidence="1">Phosphoribosylformylglycinamidine synthase</fullName>
    </submittedName>
</protein>
<gene>
    <name evidence="1" type="ORF">APQ14_10200</name>
</gene>
<keyword evidence="2" id="KW-1185">Reference proteome</keyword>